<sequence>MHNPLGIHAFTWSSPWNMDDGYHAVERAAALGYNIIAVPLRDMSAIDPAALVKMLEVNGMRTRAAMGMSLDADISSADCEIAQKGEARLMQAIAMARDIGATQMGGIIYSALTKYTVAPTPEGRRHCIEILARCAEAAKAAGITITLEPANRYETNLVNTAAQGLALIEAIGADNVLLHLDTYHMNIEENDIAQAIRACGHKLGYFEVSESHRGYLGSGQVDFVSTFRALAEIGYSGPIGFEAFTSNRTKPALAGIMSLWRPLWEDADDIAAHARDFIRTQLASARRAIATRP</sequence>
<proteinExistence type="predicted"/>
<feature type="domain" description="Xylose isomerase-like TIM barrel" evidence="2">
    <location>
        <begin position="25"/>
        <end position="257"/>
    </location>
</feature>
<protein>
    <submittedName>
        <fullName evidence="3">D-psicose/D-tagatose/L-ribulose 3-epimerase</fullName>
        <ecNumber evidence="3">5.1.3.30</ecNumber>
        <ecNumber evidence="3">5.1.3.31</ecNumber>
    </submittedName>
</protein>
<dbReference type="EC" id="5.1.3.30" evidence="3"/>
<keyword evidence="1 3" id="KW-0413">Isomerase</keyword>
<evidence type="ECO:0000313" key="3">
    <source>
        <dbReference type="EMBL" id="MET3794552.1"/>
    </source>
</evidence>
<dbReference type="GO" id="GO:0016853">
    <property type="term" value="F:isomerase activity"/>
    <property type="evidence" value="ECO:0007669"/>
    <property type="project" value="UniProtKB-KW"/>
</dbReference>
<dbReference type="SUPFAM" id="SSF51658">
    <property type="entry name" value="Xylose isomerase-like"/>
    <property type="match status" value="1"/>
</dbReference>
<dbReference type="EMBL" id="JBEPML010000026">
    <property type="protein sequence ID" value="MET3794552.1"/>
    <property type="molecule type" value="Genomic_DNA"/>
</dbReference>
<dbReference type="Pfam" id="PF01261">
    <property type="entry name" value="AP_endonuc_2"/>
    <property type="match status" value="1"/>
</dbReference>
<evidence type="ECO:0000259" key="2">
    <source>
        <dbReference type="Pfam" id="PF01261"/>
    </source>
</evidence>
<dbReference type="Proteomes" id="UP001549076">
    <property type="component" value="Unassembled WGS sequence"/>
</dbReference>
<reference evidence="3 4" key="1">
    <citation type="submission" date="2024-06" db="EMBL/GenBank/DDBJ databases">
        <title>Genomic Encyclopedia of Type Strains, Phase IV (KMG-IV): sequencing the most valuable type-strain genomes for metagenomic binning, comparative biology and taxonomic classification.</title>
        <authorList>
            <person name="Goeker M."/>
        </authorList>
    </citation>
    <scope>NUCLEOTIDE SEQUENCE [LARGE SCALE GENOMIC DNA]</scope>
    <source>
        <strain evidence="3 4">DSM 27865</strain>
    </source>
</reference>
<dbReference type="InterPro" id="IPR013022">
    <property type="entry name" value="Xyl_isomerase-like_TIM-brl"/>
</dbReference>
<dbReference type="InterPro" id="IPR050417">
    <property type="entry name" value="Sugar_Epim/Isomerase"/>
</dbReference>
<evidence type="ECO:0000313" key="4">
    <source>
        <dbReference type="Proteomes" id="UP001549076"/>
    </source>
</evidence>
<evidence type="ECO:0000256" key="1">
    <source>
        <dbReference type="ARBA" id="ARBA00023235"/>
    </source>
</evidence>
<gene>
    <name evidence="3" type="ORF">ABID37_004792</name>
</gene>
<dbReference type="InterPro" id="IPR036237">
    <property type="entry name" value="Xyl_isomerase-like_sf"/>
</dbReference>
<dbReference type="PANTHER" id="PTHR43489:SF7">
    <property type="entry name" value="3-DEHYDRO-D-GULOSIDE 4-EPIMERASE-RELATED"/>
    <property type="match status" value="1"/>
</dbReference>
<organism evidence="3 4">
    <name type="scientific">Aquamicrobium terrae</name>
    <dbReference type="NCBI Taxonomy" id="1324945"/>
    <lineage>
        <taxon>Bacteria</taxon>
        <taxon>Pseudomonadati</taxon>
        <taxon>Pseudomonadota</taxon>
        <taxon>Alphaproteobacteria</taxon>
        <taxon>Hyphomicrobiales</taxon>
        <taxon>Phyllobacteriaceae</taxon>
        <taxon>Aquamicrobium</taxon>
    </lineage>
</organism>
<accession>A0ABV2N6W0</accession>
<dbReference type="EC" id="5.1.3.31" evidence="3"/>
<dbReference type="Gene3D" id="3.20.20.150">
    <property type="entry name" value="Divalent-metal-dependent TIM barrel enzymes"/>
    <property type="match status" value="1"/>
</dbReference>
<dbReference type="RefSeq" id="WP_354199411.1">
    <property type="nucleotide sequence ID" value="NZ_JBEPML010000026.1"/>
</dbReference>
<comment type="caution">
    <text evidence="3">The sequence shown here is derived from an EMBL/GenBank/DDBJ whole genome shotgun (WGS) entry which is preliminary data.</text>
</comment>
<keyword evidence="4" id="KW-1185">Reference proteome</keyword>
<name>A0ABV2N6W0_9HYPH</name>
<dbReference type="PANTHER" id="PTHR43489">
    <property type="entry name" value="ISOMERASE"/>
    <property type="match status" value="1"/>
</dbReference>